<dbReference type="InterPro" id="IPR011010">
    <property type="entry name" value="DNA_brk_join_enz"/>
</dbReference>
<dbReference type="GO" id="GO:0006310">
    <property type="term" value="P:DNA recombination"/>
    <property type="evidence" value="ECO:0007669"/>
    <property type="project" value="UniProtKB-KW"/>
</dbReference>
<dbReference type="EMBL" id="JMCC02000075">
    <property type="protein sequence ID" value="KIG14351.1"/>
    <property type="molecule type" value="Genomic_DNA"/>
</dbReference>
<dbReference type="InterPro" id="IPR013762">
    <property type="entry name" value="Integrase-like_cat_sf"/>
</dbReference>
<dbReference type="RefSeq" id="WP_052553975.1">
    <property type="nucleotide sequence ID" value="NZ_JMCC02000075.1"/>
</dbReference>
<dbReference type="SUPFAM" id="SSF56349">
    <property type="entry name" value="DNA breaking-rejoining enzymes"/>
    <property type="match status" value="1"/>
</dbReference>
<dbReference type="GO" id="GO:0015074">
    <property type="term" value="P:DNA integration"/>
    <property type="evidence" value="ECO:0007669"/>
    <property type="project" value="InterPro"/>
</dbReference>
<proteinExistence type="predicted"/>
<evidence type="ECO:0000259" key="2">
    <source>
        <dbReference type="PROSITE" id="PS51898"/>
    </source>
</evidence>
<gene>
    <name evidence="3" type="ORF">DB30_06953</name>
</gene>
<dbReference type="AlphaFoldDB" id="A0A0C2CT59"/>
<dbReference type="PROSITE" id="PS51898">
    <property type="entry name" value="TYR_RECOMBINASE"/>
    <property type="match status" value="1"/>
</dbReference>
<accession>A0A0C2CT59</accession>
<dbReference type="Pfam" id="PF00589">
    <property type="entry name" value="Phage_integrase"/>
    <property type="match status" value="1"/>
</dbReference>
<comment type="caution">
    <text evidence="3">The sequence shown here is derived from an EMBL/GenBank/DDBJ whole genome shotgun (WGS) entry which is preliminary data.</text>
</comment>
<evidence type="ECO:0000256" key="1">
    <source>
        <dbReference type="ARBA" id="ARBA00023172"/>
    </source>
</evidence>
<organism evidence="3 4">
    <name type="scientific">Enhygromyxa salina</name>
    <dbReference type="NCBI Taxonomy" id="215803"/>
    <lineage>
        <taxon>Bacteria</taxon>
        <taxon>Pseudomonadati</taxon>
        <taxon>Myxococcota</taxon>
        <taxon>Polyangia</taxon>
        <taxon>Nannocystales</taxon>
        <taxon>Nannocystaceae</taxon>
        <taxon>Enhygromyxa</taxon>
    </lineage>
</organism>
<evidence type="ECO:0000313" key="4">
    <source>
        <dbReference type="Proteomes" id="UP000031599"/>
    </source>
</evidence>
<keyword evidence="1" id="KW-0233">DNA recombination</keyword>
<dbReference type="InterPro" id="IPR002104">
    <property type="entry name" value="Integrase_catalytic"/>
</dbReference>
<name>A0A0C2CT59_9BACT</name>
<dbReference type="Gene3D" id="1.10.443.10">
    <property type="entry name" value="Intergrase catalytic core"/>
    <property type="match status" value="1"/>
</dbReference>
<sequence length="181" mass="19649">MRDKLAASLAIYVTRYNLRWSPEAQIVVQRSHWRGHFGPPKGGRPRTVPMTARVVAALHALPRSISDPWVIVRDSKHGRGHETHSSLGCAVGHVERAAGLGKPGRRGKLHRLRHTFVTRLAAANVPARSIMDLAGHARLDTTMKYMHLIPGAGGQAIAALQAFDLGQDRGREEGPITGSAS</sequence>
<evidence type="ECO:0000313" key="3">
    <source>
        <dbReference type="EMBL" id="KIG14351.1"/>
    </source>
</evidence>
<dbReference type="GO" id="GO:0003677">
    <property type="term" value="F:DNA binding"/>
    <property type="evidence" value="ECO:0007669"/>
    <property type="project" value="InterPro"/>
</dbReference>
<protein>
    <submittedName>
        <fullName evidence="3">Site-specific recombinase, phage integrase family protein</fullName>
    </submittedName>
</protein>
<reference evidence="3 4" key="1">
    <citation type="submission" date="2014-12" db="EMBL/GenBank/DDBJ databases">
        <title>Genome assembly of Enhygromyxa salina DSM 15201.</title>
        <authorList>
            <person name="Sharma G."/>
            <person name="Subramanian S."/>
        </authorList>
    </citation>
    <scope>NUCLEOTIDE SEQUENCE [LARGE SCALE GENOMIC DNA]</scope>
    <source>
        <strain evidence="3 4">DSM 15201</strain>
    </source>
</reference>
<dbReference type="Proteomes" id="UP000031599">
    <property type="component" value="Unassembled WGS sequence"/>
</dbReference>
<feature type="domain" description="Tyr recombinase" evidence="2">
    <location>
        <begin position="1"/>
        <end position="159"/>
    </location>
</feature>